<organism evidence="2 3">
    <name type="scientific">Paragonimus heterotremus</name>
    <dbReference type="NCBI Taxonomy" id="100268"/>
    <lineage>
        <taxon>Eukaryota</taxon>
        <taxon>Metazoa</taxon>
        <taxon>Spiralia</taxon>
        <taxon>Lophotrochozoa</taxon>
        <taxon>Platyhelminthes</taxon>
        <taxon>Trematoda</taxon>
        <taxon>Digenea</taxon>
        <taxon>Plagiorchiida</taxon>
        <taxon>Troglotremata</taxon>
        <taxon>Troglotrematidae</taxon>
        <taxon>Paragonimus</taxon>
    </lineage>
</organism>
<accession>A0A8J4SSP9</accession>
<feature type="region of interest" description="Disordered" evidence="1">
    <location>
        <begin position="43"/>
        <end position="76"/>
    </location>
</feature>
<sequence length="172" mass="18723">MEQLGDAPGEAYVRKQEPSQLLLDLCNAILFLGKRSLHFEVPTLSSSSPSSSSASPSPAVQPASVSTLQTGNTPTFPKFPPVNLGTIATISATNTNDYVVDSDEDCSRTELLLGKDYRAEQLVCFVLITDHSHEHMRYTRLRAPTPGGLVAQMMQTVLHPVFAKQINYTGMN</sequence>
<dbReference type="Proteomes" id="UP000748531">
    <property type="component" value="Unassembled WGS sequence"/>
</dbReference>
<keyword evidence="3" id="KW-1185">Reference proteome</keyword>
<protein>
    <submittedName>
        <fullName evidence="2">Uncharacterized protein</fullName>
    </submittedName>
</protein>
<dbReference type="EMBL" id="LUCH01006816">
    <property type="protein sequence ID" value="KAF5397076.1"/>
    <property type="molecule type" value="Genomic_DNA"/>
</dbReference>
<dbReference type="AlphaFoldDB" id="A0A8J4SSP9"/>
<evidence type="ECO:0000256" key="1">
    <source>
        <dbReference type="SAM" id="MobiDB-lite"/>
    </source>
</evidence>
<feature type="compositionally biased region" description="Low complexity" evidence="1">
    <location>
        <begin position="45"/>
        <end position="66"/>
    </location>
</feature>
<gene>
    <name evidence="2" type="ORF">PHET_09912</name>
</gene>
<reference evidence="2" key="1">
    <citation type="submission" date="2019-05" db="EMBL/GenBank/DDBJ databases">
        <title>Annotation for the trematode Paragonimus heterotremus.</title>
        <authorList>
            <person name="Choi Y.-J."/>
        </authorList>
    </citation>
    <scope>NUCLEOTIDE SEQUENCE</scope>
    <source>
        <strain evidence="2">LC</strain>
    </source>
</reference>
<evidence type="ECO:0000313" key="3">
    <source>
        <dbReference type="Proteomes" id="UP000748531"/>
    </source>
</evidence>
<comment type="caution">
    <text evidence="2">The sequence shown here is derived from an EMBL/GenBank/DDBJ whole genome shotgun (WGS) entry which is preliminary data.</text>
</comment>
<name>A0A8J4SSP9_9TREM</name>
<proteinExistence type="predicted"/>
<evidence type="ECO:0000313" key="2">
    <source>
        <dbReference type="EMBL" id="KAF5397076.1"/>
    </source>
</evidence>